<dbReference type="KEGG" id="hch:HCH_05638"/>
<evidence type="ECO:0000313" key="2">
    <source>
        <dbReference type="EMBL" id="ABC32296.1"/>
    </source>
</evidence>
<dbReference type="STRING" id="349521.HCH_05638"/>
<evidence type="ECO:0000259" key="1">
    <source>
        <dbReference type="Pfam" id="PF13391"/>
    </source>
</evidence>
<keyword evidence="3" id="KW-1185">Reference proteome</keyword>
<keyword evidence="2" id="KW-0540">Nuclease</keyword>
<name>Q2SAM8_HAHCH</name>
<keyword evidence="2" id="KW-0378">Hydrolase</keyword>
<dbReference type="Pfam" id="PF13391">
    <property type="entry name" value="HNH_2"/>
    <property type="match status" value="1"/>
</dbReference>
<dbReference type="GO" id="GO:0004519">
    <property type="term" value="F:endonuclease activity"/>
    <property type="evidence" value="ECO:0007669"/>
    <property type="project" value="UniProtKB-KW"/>
</dbReference>
<keyword evidence="2" id="KW-0255">Endonuclease</keyword>
<reference evidence="2 3" key="1">
    <citation type="journal article" date="2005" name="Nucleic Acids Res.">
        <title>Genomic blueprint of Hahella chejuensis, a marine microbe producing an algicidal agent.</title>
        <authorList>
            <person name="Jeong H."/>
            <person name="Yim J.H."/>
            <person name="Lee C."/>
            <person name="Choi S.-H."/>
            <person name="Park Y.K."/>
            <person name="Yoon S.H."/>
            <person name="Hur C.-G."/>
            <person name="Kang H.-Y."/>
            <person name="Kim D."/>
            <person name="Lee H.H."/>
            <person name="Park K.H."/>
            <person name="Park S.-H."/>
            <person name="Park H.-S."/>
            <person name="Lee H.K."/>
            <person name="Oh T.K."/>
            <person name="Kim J.F."/>
        </authorList>
    </citation>
    <scope>NUCLEOTIDE SEQUENCE [LARGE SCALE GENOMIC DNA]</scope>
    <source>
        <strain evidence="2 3">KCTC 2396</strain>
    </source>
</reference>
<dbReference type="OrthoDB" id="529575at2"/>
<dbReference type="AlphaFoldDB" id="Q2SAM8"/>
<gene>
    <name evidence="2" type="ordered locus">HCH_05638</name>
</gene>
<sequence>MAKLVKLSNTSWEQPFRDRKKEVHLWTSQSEVAEYCKLKDGTKRLLQITFEPRFGIDLIDYFQITSGREVRFPQELQDIIRPIVLNNPNSYFVVRVLNVEENEGSPPLNELNTDGSATIKTRVGQQRFRSALMEYWGGCALSGLQLPEILKASHIKPWRESDHTERLDPFNGILLSPTYDALFDRGYISFDDSGRIILSESAKRLSADLGLSKSMKLRKLDDRHRKYLRVHRSFFDPNR</sequence>
<dbReference type="HOGENOM" id="CLU_1169281_0_0_6"/>
<dbReference type="RefSeq" id="WP_011399356.1">
    <property type="nucleotide sequence ID" value="NC_007645.1"/>
</dbReference>
<accession>Q2SAM8</accession>
<protein>
    <submittedName>
        <fullName evidence="2">Predicted restriction endonuclease</fullName>
    </submittedName>
</protein>
<dbReference type="InterPro" id="IPR003615">
    <property type="entry name" value="HNH_nuc"/>
</dbReference>
<dbReference type="Proteomes" id="UP000000238">
    <property type="component" value="Chromosome"/>
</dbReference>
<organism evidence="2 3">
    <name type="scientific">Hahella chejuensis (strain KCTC 2396)</name>
    <dbReference type="NCBI Taxonomy" id="349521"/>
    <lineage>
        <taxon>Bacteria</taxon>
        <taxon>Pseudomonadati</taxon>
        <taxon>Pseudomonadota</taxon>
        <taxon>Gammaproteobacteria</taxon>
        <taxon>Oceanospirillales</taxon>
        <taxon>Hahellaceae</taxon>
        <taxon>Hahella</taxon>
    </lineage>
</organism>
<evidence type="ECO:0000313" key="3">
    <source>
        <dbReference type="Proteomes" id="UP000000238"/>
    </source>
</evidence>
<feature type="domain" description="HNH nuclease" evidence="1">
    <location>
        <begin position="139"/>
        <end position="191"/>
    </location>
</feature>
<dbReference type="EMBL" id="CP000155">
    <property type="protein sequence ID" value="ABC32296.1"/>
    <property type="molecule type" value="Genomic_DNA"/>
</dbReference>
<proteinExistence type="predicted"/>
<dbReference type="eggNOG" id="COG3440">
    <property type="taxonomic scope" value="Bacteria"/>
</dbReference>